<accession>C5KX32</accession>
<feature type="non-terminal residue" evidence="1">
    <location>
        <position position="163"/>
    </location>
</feature>
<dbReference type="AlphaFoldDB" id="C5KX32"/>
<protein>
    <submittedName>
        <fullName evidence="1">Uncharacterized protein</fullName>
    </submittedName>
</protein>
<name>C5KX32_PERM5</name>
<dbReference type="RefSeq" id="XP_002779166.1">
    <property type="nucleotide sequence ID" value="XM_002779120.1"/>
</dbReference>
<dbReference type="InParanoid" id="C5KX32"/>
<evidence type="ECO:0000313" key="1">
    <source>
        <dbReference type="EMBL" id="EER10961.1"/>
    </source>
</evidence>
<dbReference type="Proteomes" id="UP000007800">
    <property type="component" value="Unassembled WGS sequence"/>
</dbReference>
<proteinExistence type="predicted"/>
<sequence length="163" mass="18570">MRTHVCKRAENQTRITHFIPTADVSDEQKRSIREAALVLLSEIGISYLSFESPAMINFVRVISSVGAKLGSPLDAQRILPSETTLRRDMVKLAQSRQQDLKVMISKQRRPLQICFDCWHNTWHSKEYIALTLNVHTDKPTPVVLDLREIPDGTSESLKMAIDE</sequence>
<dbReference type="EMBL" id="GG677114">
    <property type="protein sequence ID" value="EER10961.1"/>
    <property type="molecule type" value="Genomic_DNA"/>
</dbReference>
<keyword evidence="2" id="KW-1185">Reference proteome</keyword>
<dbReference type="SUPFAM" id="SSF140996">
    <property type="entry name" value="Hermes dimerisation domain"/>
    <property type="match status" value="1"/>
</dbReference>
<reference evidence="1 2" key="1">
    <citation type="submission" date="2008-07" db="EMBL/GenBank/DDBJ databases">
        <authorList>
            <person name="El-Sayed N."/>
            <person name="Caler E."/>
            <person name="Inman J."/>
            <person name="Amedeo P."/>
            <person name="Hass B."/>
            <person name="Wortman J."/>
        </authorList>
    </citation>
    <scope>NUCLEOTIDE SEQUENCE [LARGE SCALE GENOMIC DNA]</scope>
    <source>
        <strain evidence="2">ATCC 50983 / TXsc</strain>
    </source>
</reference>
<gene>
    <name evidence="1" type="ORF">Pmar_PMAR021684</name>
</gene>
<organism evidence="2">
    <name type="scientific">Perkinsus marinus (strain ATCC 50983 / TXsc)</name>
    <dbReference type="NCBI Taxonomy" id="423536"/>
    <lineage>
        <taxon>Eukaryota</taxon>
        <taxon>Sar</taxon>
        <taxon>Alveolata</taxon>
        <taxon>Perkinsozoa</taxon>
        <taxon>Perkinsea</taxon>
        <taxon>Perkinsida</taxon>
        <taxon>Perkinsidae</taxon>
        <taxon>Perkinsus</taxon>
    </lineage>
</organism>
<dbReference type="GeneID" id="9056018"/>
<evidence type="ECO:0000313" key="2">
    <source>
        <dbReference type="Proteomes" id="UP000007800"/>
    </source>
</evidence>